<protein>
    <submittedName>
        <fullName evidence="2">Uncharacterized protein</fullName>
    </submittedName>
</protein>
<reference evidence="2 3" key="1">
    <citation type="journal article" date="2021" name="Elife">
        <title>Chloroplast acquisition without the gene transfer in kleptoplastic sea slugs, Plakobranchus ocellatus.</title>
        <authorList>
            <person name="Maeda T."/>
            <person name="Takahashi S."/>
            <person name="Yoshida T."/>
            <person name="Shimamura S."/>
            <person name="Takaki Y."/>
            <person name="Nagai Y."/>
            <person name="Toyoda A."/>
            <person name="Suzuki Y."/>
            <person name="Arimoto A."/>
            <person name="Ishii H."/>
            <person name="Satoh N."/>
            <person name="Nishiyama T."/>
            <person name="Hasebe M."/>
            <person name="Maruyama T."/>
            <person name="Minagawa J."/>
            <person name="Obokata J."/>
            <person name="Shigenobu S."/>
        </authorList>
    </citation>
    <scope>NUCLEOTIDE SEQUENCE [LARGE SCALE GENOMIC DNA]</scope>
</reference>
<feature type="region of interest" description="Disordered" evidence="1">
    <location>
        <begin position="555"/>
        <end position="575"/>
    </location>
</feature>
<name>A0AAV4FY04_9GAST</name>
<sequence>MQTTTVSVPPEFERHLRLPPESSVSVSAGEQRERNVGAATVGLSRKMYGQIQAQELSVDEKIKKLESLKKLALQIVSDEIDHDHAKIQALGYEVLKHAQPWEISGSMANINELCMHYEIVVVSWCVLDDLPYRIHVLERVEKNLSSKKIPANDERLLSRLWLVSLIDVFDVVTDQSNIRENFPWFERAYELIEHAVKSGIHEDLSVVHLDLLESALDIISTPADESSSTWKGEARALYQAVYNARANLSVFSDAEDYSMAPEELASGAHALPLKSGKASLLPLPTVLEKLSEDAGTSVRPDSEEAESASKILEVKGAPKSKPPKVLGAEKKDVFEKIDDQTYEAEEEADAFLINMPEGVFNKEFRKKRNNAKNLYFIAEALNNSKLSQEKDYKAVRKKCFDRPNDKWAKEFKREDGVVNEKVFKLVFYVYLLPELAKDQVKEPSDLIACLDVVRPKIMYVTDVTYKQFLGWLWFYRFVEVVKTVGFSGGADVPIAGREGIEKIKTQCLLWGVSQNIHLFLSSGMLSDLKDIIIDANLSDSLQQSLLDKVDEAITCHQPRTPPGEHESDSISSSEECATGGYDLEKARRDYSEAGALSAGARQAQGLETEYIPTDAQLFSTYILNNPPVKVLGKDQIDIYKTLHKKKSEMLEVKPKKSESFYEAHEMRKKQVSNLRYIGKELYGRKLGIEWLEIDQEQQEVCTAAGFLDQIKEKGCLDDVDAKNLMFYLLSLDFQNGDEGQITALEEVKGFIVNIQHEFFQQFLAWVWFYKVFISYKLFFLYDKQGRRDDSVRARVYELVRYGTDYNLHYFLRSSSIEDTFDIDPDLESFAPYKQGLCQIREQLEECIDARDSCEGYYSSEDESSDDEEDGSSGDERSDSLERATGHDLEKTTGNYPIAWHTWDSGKELAEIALDGGDKGQDTKSLGGLEYYESFRGHQDSIGGSGAVDLLLYIFLTWHRYVDGTQLVDQLESLIEIIPKVSNDAKRRLIAHLYVYRLCLLMEFISTPRTRKECSDESITKLLVLLNRCVENGTMKLLADDNIQILHKNLEYFQLLDFQCSGLMDELQIIINERTTLQSQTVEVKDATEREGLEYEASINSRYVSLETLQAEVPAAELDDRLIGEIEELLFKEPGKIEEGWTDTTTSDVEHAASLFFAIKNRVKQLVFLRRIVCLSLESPFDGEKQFVLHLLSRYQEALNDDEGMIPVLLSGFNYIHVLLKLKNYMTSIQNTDLYKQMLVKHRFVVEYIDNPESVNALSAMKRMQLYDDEVSDAQSAITDCAVVKVYSDQVSQFISGLRCGVNHCDNIIIPIGFICNVWALLKQAPDDKRNQYLYQFLSDILQALYDFSPSQFWEAVHKNIALELPSVFALFNLDKKREVITDCCNPLIMAAIAHMDQLYTRDIAKDTRIVQIKKDTRRVLKDESKLRFRDLNKVMSYYTMIHHLSDKPFEGEVEQLLYDLKGVAMRLAFRIKSMPLEQWDGGVSRLRALAVEQYFEKIADPKSGVSLWFQFR</sequence>
<proteinExistence type="predicted"/>
<evidence type="ECO:0000313" key="2">
    <source>
        <dbReference type="EMBL" id="GFR77979.1"/>
    </source>
</evidence>
<organism evidence="2 3">
    <name type="scientific">Elysia marginata</name>
    <dbReference type="NCBI Taxonomy" id="1093978"/>
    <lineage>
        <taxon>Eukaryota</taxon>
        <taxon>Metazoa</taxon>
        <taxon>Spiralia</taxon>
        <taxon>Lophotrochozoa</taxon>
        <taxon>Mollusca</taxon>
        <taxon>Gastropoda</taxon>
        <taxon>Heterobranchia</taxon>
        <taxon>Euthyneura</taxon>
        <taxon>Panpulmonata</taxon>
        <taxon>Sacoglossa</taxon>
        <taxon>Placobranchoidea</taxon>
        <taxon>Plakobranchidae</taxon>
        <taxon>Elysia</taxon>
    </lineage>
</organism>
<dbReference type="Proteomes" id="UP000762676">
    <property type="component" value="Unassembled WGS sequence"/>
</dbReference>
<keyword evidence="3" id="KW-1185">Reference proteome</keyword>
<accession>A0AAV4FY04</accession>
<gene>
    <name evidence="2" type="ORF">ElyMa_000522300</name>
</gene>
<feature type="compositionally biased region" description="Acidic residues" evidence="1">
    <location>
        <begin position="859"/>
        <end position="872"/>
    </location>
</feature>
<dbReference type="EMBL" id="BMAT01001004">
    <property type="protein sequence ID" value="GFR77979.1"/>
    <property type="molecule type" value="Genomic_DNA"/>
</dbReference>
<comment type="caution">
    <text evidence="2">The sequence shown here is derived from an EMBL/GenBank/DDBJ whole genome shotgun (WGS) entry which is preliminary data.</text>
</comment>
<evidence type="ECO:0000313" key="3">
    <source>
        <dbReference type="Proteomes" id="UP000762676"/>
    </source>
</evidence>
<evidence type="ECO:0000256" key="1">
    <source>
        <dbReference type="SAM" id="MobiDB-lite"/>
    </source>
</evidence>
<feature type="compositionally biased region" description="Basic and acidic residues" evidence="1">
    <location>
        <begin position="873"/>
        <end position="887"/>
    </location>
</feature>
<feature type="region of interest" description="Disordered" evidence="1">
    <location>
        <begin position="855"/>
        <end position="887"/>
    </location>
</feature>